<dbReference type="Proteomes" id="UP000796761">
    <property type="component" value="Unassembled WGS sequence"/>
</dbReference>
<comment type="caution">
    <text evidence="1">The sequence shown here is derived from an EMBL/GenBank/DDBJ whole genome shotgun (WGS) entry which is preliminary data.</text>
</comment>
<protein>
    <submittedName>
        <fullName evidence="1">Uncharacterized protein</fullName>
    </submittedName>
</protein>
<keyword evidence="2" id="KW-1185">Reference proteome</keyword>
<dbReference type="OrthoDB" id="10440344at2759"/>
<sequence length="100" mass="10675">MNSYAYTKVCEEGGGGGASGVRAEIPLQSVVRTMVKQAVPLQLMEDHGDADIHLQPMEESHGGVGGCLEEAVILWDTCGERGPAPRLELPVFGELPPMEQ</sequence>
<evidence type="ECO:0000313" key="2">
    <source>
        <dbReference type="Proteomes" id="UP000796761"/>
    </source>
</evidence>
<gene>
    <name evidence="1" type="ORF">HGM15179_019552</name>
</gene>
<accession>A0A8K1DAE1</accession>
<evidence type="ECO:0000313" key="1">
    <source>
        <dbReference type="EMBL" id="TRZ07556.1"/>
    </source>
</evidence>
<organism evidence="1 2">
    <name type="scientific">Zosterops borbonicus</name>
    <dbReference type="NCBI Taxonomy" id="364589"/>
    <lineage>
        <taxon>Eukaryota</taxon>
        <taxon>Metazoa</taxon>
        <taxon>Chordata</taxon>
        <taxon>Craniata</taxon>
        <taxon>Vertebrata</taxon>
        <taxon>Euteleostomi</taxon>
        <taxon>Archelosauria</taxon>
        <taxon>Archosauria</taxon>
        <taxon>Dinosauria</taxon>
        <taxon>Saurischia</taxon>
        <taxon>Theropoda</taxon>
        <taxon>Coelurosauria</taxon>
        <taxon>Aves</taxon>
        <taxon>Neognathae</taxon>
        <taxon>Neoaves</taxon>
        <taxon>Telluraves</taxon>
        <taxon>Australaves</taxon>
        <taxon>Passeriformes</taxon>
        <taxon>Sylvioidea</taxon>
        <taxon>Zosteropidae</taxon>
        <taxon>Zosterops</taxon>
    </lineage>
</organism>
<dbReference type="EMBL" id="SWJQ01001729">
    <property type="protein sequence ID" value="TRZ07556.1"/>
    <property type="molecule type" value="Genomic_DNA"/>
</dbReference>
<proteinExistence type="predicted"/>
<name>A0A8K1DAE1_9PASS</name>
<dbReference type="AlphaFoldDB" id="A0A8K1DAE1"/>
<reference evidence="1" key="1">
    <citation type="submission" date="2019-04" db="EMBL/GenBank/DDBJ databases">
        <title>Genome assembly of Zosterops borbonicus 15179.</title>
        <authorList>
            <person name="Leroy T."/>
            <person name="Anselmetti Y."/>
            <person name="Tilak M.-K."/>
            <person name="Nabholz B."/>
        </authorList>
    </citation>
    <scope>NUCLEOTIDE SEQUENCE</scope>
    <source>
        <strain evidence="1">HGM_15179</strain>
        <tissue evidence="1">Muscle</tissue>
    </source>
</reference>